<dbReference type="Proteomes" id="UP000652176">
    <property type="component" value="Unassembled WGS sequence"/>
</dbReference>
<reference evidence="10 11" key="1">
    <citation type="submission" date="2020-09" db="EMBL/GenBank/DDBJ databases">
        <title>Methylomonas albis sp. nov. and Methylomonas fluvii sp. nov.: Two cold-adapted methanotrophs from the River Elbe and an amended description of Methylovulum psychrotolerans strain Eb1.</title>
        <authorList>
            <person name="Bussmann I.K."/>
            <person name="Klings K.-W."/>
            <person name="Warnstedt J."/>
            <person name="Hoppert M."/>
            <person name="Saborowski A."/>
            <person name="Horn F."/>
            <person name="Liebner S."/>
        </authorList>
    </citation>
    <scope>NUCLEOTIDE SEQUENCE [LARGE SCALE GENOMIC DNA]</scope>
    <source>
        <strain evidence="10 11">EbA</strain>
    </source>
</reference>
<proteinExistence type="predicted"/>
<keyword evidence="11" id="KW-1185">Reference proteome</keyword>
<comment type="caution">
    <text evidence="10">The sequence shown here is derived from an EMBL/GenBank/DDBJ whole genome shotgun (WGS) entry which is preliminary data.</text>
</comment>
<evidence type="ECO:0000256" key="3">
    <source>
        <dbReference type="ARBA" id="ARBA00022729"/>
    </source>
</evidence>
<evidence type="ECO:0000313" key="10">
    <source>
        <dbReference type="EMBL" id="MBD9355606.1"/>
    </source>
</evidence>
<dbReference type="Pfam" id="PF08239">
    <property type="entry name" value="SH3_3"/>
    <property type="match status" value="1"/>
</dbReference>
<dbReference type="InterPro" id="IPR016476">
    <property type="entry name" value="SH3_dom_pro"/>
</dbReference>
<evidence type="ECO:0000256" key="6">
    <source>
        <dbReference type="SAM" id="Coils"/>
    </source>
</evidence>
<evidence type="ECO:0000256" key="7">
    <source>
        <dbReference type="SAM" id="Phobius"/>
    </source>
</evidence>
<evidence type="ECO:0000256" key="5">
    <source>
        <dbReference type="ARBA" id="ARBA00023136"/>
    </source>
</evidence>
<evidence type="ECO:0000256" key="2">
    <source>
        <dbReference type="ARBA" id="ARBA00022692"/>
    </source>
</evidence>
<sequence length="212" mass="23895">MKKTFAYIFACLLISPLAMARTAYVTDKVEVPLRSGESERTKIVKMLENGIPVSVLQESTENGYTYIQTNNGAEGFILSRYLTGEPSARTQLDAITKKLETLQEENKLLKTAQATGQEAGKERDRLNTELSELQQTAANAIQLKQQRDQLQERVIAVERESQQLKRENQALTDSSNQDWFLYGGGLALFGVLLGFILPKLSWRRRSSGWDSF</sequence>
<feature type="coiled-coil region" evidence="6">
    <location>
        <begin position="92"/>
        <end position="177"/>
    </location>
</feature>
<organism evidence="10 11">
    <name type="scientific">Methylomonas albis</name>
    <dbReference type="NCBI Taxonomy" id="1854563"/>
    <lineage>
        <taxon>Bacteria</taxon>
        <taxon>Pseudomonadati</taxon>
        <taxon>Pseudomonadota</taxon>
        <taxon>Gammaproteobacteria</taxon>
        <taxon>Methylococcales</taxon>
        <taxon>Methylococcaceae</taxon>
        <taxon>Methylomonas</taxon>
    </lineage>
</organism>
<evidence type="ECO:0000256" key="1">
    <source>
        <dbReference type="ARBA" id="ARBA00004167"/>
    </source>
</evidence>
<dbReference type="RefSeq" id="WP_192373965.1">
    <property type="nucleotide sequence ID" value="NZ_CAJHIV010000001.1"/>
</dbReference>
<comment type="subcellular location">
    <subcellularLocation>
        <location evidence="1">Membrane</location>
        <topology evidence="1">Single-pass membrane protein</topology>
    </subcellularLocation>
</comment>
<feature type="signal peptide" evidence="8">
    <location>
        <begin position="1"/>
        <end position="20"/>
    </location>
</feature>
<dbReference type="Gene3D" id="2.30.30.40">
    <property type="entry name" value="SH3 Domains"/>
    <property type="match status" value="1"/>
</dbReference>
<keyword evidence="5 7" id="KW-0472">Membrane</keyword>
<dbReference type="InterPro" id="IPR003646">
    <property type="entry name" value="SH3-like_bac-type"/>
</dbReference>
<name>A0ABR9CXK6_9GAMM</name>
<dbReference type="EMBL" id="JACXSS010000001">
    <property type="protein sequence ID" value="MBD9355606.1"/>
    <property type="molecule type" value="Genomic_DNA"/>
</dbReference>
<evidence type="ECO:0000256" key="8">
    <source>
        <dbReference type="SAM" id="SignalP"/>
    </source>
</evidence>
<evidence type="ECO:0000313" key="11">
    <source>
        <dbReference type="Proteomes" id="UP000652176"/>
    </source>
</evidence>
<dbReference type="PROSITE" id="PS51781">
    <property type="entry name" value="SH3B"/>
    <property type="match status" value="1"/>
</dbReference>
<feature type="domain" description="SH3b" evidence="9">
    <location>
        <begin position="20"/>
        <end position="86"/>
    </location>
</feature>
<accession>A0ABR9CXK6</accession>
<feature type="transmembrane region" description="Helical" evidence="7">
    <location>
        <begin position="179"/>
        <end position="197"/>
    </location>
</feature>
<evidence type="ECO:0000256" key="4">
    <source>
        <dbReference type="ARBA" id="ARBA00022989"/>
    </source>
</evidence>
<keyword evidence="3 8" id="KW-0732">Signal</keyword>
<dbReference type="NCBIfam" id="TIGR04211">
    <property type="entry name" value="SH3_and_anchor"/>
    <property type="match status" value="1"/>
</dbReference>
<keyword evidence="4 7" id="KW-1133">Transmembrane helix</keyword>
<dbReference type="SMART" id="SM00287">
    <property type="entry name" value="SH3b"/>
    <property type="match status" value="1"/>
</dbReference>
<gene>
    <name evidence="10" type="ORF">IE877_06890</name>
</gene>
<feature type="chain" id="PRO_5045361931" evidence="8">
    <location>
        <begin position="21"/>
        <end position="212"/>
    </location>
</feature>
<keyword evidence="6" id="KW-0175">Coiled coil</keyword>
<keyword evidence="2 7" id="KW-0812">Transmembrane</keyword>
<protein>
    <submittedName>
        <fullName evidence="10">TIGR04211 family SH3 domain-containing protein</fullName>
    </submittedName>
</protein>
<evidence type="ECO:0000259" key="9">
    <source>
        <dbReference type="PROSITE" id="PS51781"/>
    </source>
</evidence>